<feature type="transmembrane region" description="Helical" evidence="1">
    <location>
        <begin position="100"/>
        <end position="121"/>
    </location>
</feature>
<evidence type="ECO:0000256" key="1">
    <source>
        <dbReference type="SAM" id="Phobius"/>
    </source>
</evidence>
<evidence type="ECO:0000313" key="2">
    <source>
        <dbReference type="EMBL" id="QHT84931.1"/>
    </source>
</evidence>
<reference evidence="2" key="1">
    <citation type="journal article" date="2020" name="Nature">
        <title>Giant virus diversity and host interactions through global metagenomics.</title>
        <authorList>
            <person name="Schulz F."/>
            <person name="Roux S."/>
            <person name="Paez-Espino D."/>
            <person name="Jungbluth S."/>
            <person name="Walsh D.A."/>
            <person name="Denef V.J."/>
            <person name="McMahon K.D."/>
            <person name="Konstantinidis K.T."/>
            <person name="Eloe-Fadrosh E.A."/>
            <person name="Kyrpides N.C."/>
            <person name="Woyke T."/>
        </authorList>
    </citation>
    <scope>NUCLEOTIDE SEQUENCE</scope>
    <source>
        <strain evidence="2">GVMAG-M-3300023184-178</strain>
    </source>
</reference>
<keyword evidence="1" id="KW-0812">Transmembrane</keyword>
<sequence length="128" mass="15146">MANVYNQIKQIMNIYNQTKIRREKETNESKNGSIEITKNKIVKYNTRPNIYTHKPNTHKPNTHKPILINYSKVFDKVMPSYYSYPNFLENEKQVIAHEPFSNSISISLVLGMTFVIGRFIYTQWTNKK</sequence>
<name>A0A6C0HW24_9ZZZZ</name>
<organism evidence="2">
    <name type="scientific">viral metagenome</name>
    <dbReference type="NCBI Taxonomy" id="1070528"/>
    <lineage>
        <taxon>unclassified sequences</taxon>
        <taxon>metagenomes</taxon>
        <taxon>organismal metagenomes</taxon>
    </lineage>
</organism>
<keyword evidence="1" id="KW-1133">Transmembrane helix</keyword>
<keyword evidence="1" id="KW-0472">Membrane</keyword>
<protein>
    <submittedName>
        <fullName evidence="2">Uncharacterized protein</fullName>
    </submittedName>
</protein>
<accession>A0A6C0HW24</accession>
<proteinExistence type="predicted"/>
<dbReference type="AlphaFoldDB" id="A0A6C0HW24"/>
<dbReference type="EMBL" id="MN740028">
    <property type="protein sequence ID" value="QHT84931.1"/>
    <property type="molecule type" value="Genomic_DNA"/>
</dbReference>